<protein>
    <submittedName>
        <fullName evidence="1">Uncharacterized protein</fullName>
    </submittedName>
</protein>
<reference evidence="1" key="1">
    <citation type="submission" date="2022-02" db="EMBL/GenBank/DDBJ databases">
        <authorList>
            <person name="Henning P.M."/>
            <person name="McCubbin A.G."/>
            <person name="Shore J.S."/>
        </authorList>
    </citation>
    <scope>NUCLEOTIDE SEQUENCE</scope>
    <source>
        <strain evidence="1">F60SS</strain>
        <tissue evidence="1">Leaves</tissue>
    </source>
</reference>
<name>A0A9Q0JKJ9_9ROSI</name>
<dbReference type="OrthoDB" id="10264655at2759"/>
<proteinExistence type="predicted"/>
<accession>A0A9Q0JKJ9</accession>
<dbReference type="Gene3D" id="1.10.472.10">
    <property type="entry name" value="Cyclin-like"/>
    <property type="match status" value="1"/>
</dbReference>
<evidence type="ECO:0000313" key="1">
    <source>
        <dbReference type="EMBL" id="KAJ4844140.1"/>
    </source>
</evidence>
<comment type="caution">
    <text evidence="1">The sequence shown here is derived from an EMBL/GenBank/DDBJ whole genome shotgun (WGS) entry which is preliminary data.</text>
</comment>
<dbReference type="EMBL" id="JAKUCV010002037">
    <property type="protein sequence ID" value="KAJ4844140.1"/>
    <property type="molecule type" value="Genomic_DNA"/>
</dbReference>
<dbReference type="SUPFAM" id="SSF47954">
    <property type="entry name" value="Cyclin-like"/>
    <property type="match status" value="1"/>
</dbReference>
<reference evidence="1" key="2">
    <citation type="journal article" date="2023" name="Plants (Basel)">
        <title>Annotation of the Turnera subulata (Passifloraceae) Draft Genome Reveals the S-Locus Evolved after the Divergence of Turneroideae from Passifloroideae in a Stepwise Manner.</title>
        <authorList>
            <person name="Henning P.M."/>
            <person name="Roalson E.H."/>
            <person name="Mir W."/>
            <person name="McCubbin A.G."/>
            <person name="Shore J.S."/>
        </authorList>
    </citation>
    <scope>NUCLEOTIDE SEQUENCE</scope>
    <source>
        <strain evidence="1">F60SS</strain>
    </source>
</reference>
<dbReference type="AlphaFoldDB" id="A0A9Q0JKJ9"/>
<keyword evidence="2" id="KW-1185">Reference proteome</keyword>
<organism evidence="1 2">
    <name type="scientific">Turnera subulata</name>
    <dbReference type="NCBI Taxonomy" id="218843"/>
    <lineage>
        <taxon>Eukaryota</taxon>
        <taxon>Viridiplantae</taxon>
        <taxon>Streptophyta</taxon>
        <taxon>Embryophyta</taxon>
        <taxon>Tracheophyta</taxon>
        <taxon>Spermatophyta</taxon>
        <taxon>Magnoliopsida</taxon>
        <taxon>eudicotyledons</taxon>
        <taxon>Gunneridae</taxon>
        <taxon>Pentapetalae</taxon>
        <taxon>rosids</taxon>
        <taxon>fabids</taxon>
        <taxon>Malpighiales</taxon>
        <taxon>Passifloraceae</taxon>
        <taxon>Turnera</taxon>
    </lineage>
</organism>
<dbReference type="InterPro" id="IPR036915">
    <property type="entry name" value="Cyclin-like_sf"/>
</dbReference>
<gene>
    <name evidence="1" type="ORF">Tsubulata_020589</name>
</gene>
<evidence type="ECO:0000313" key="2">
    <source>
        <dbReference type="Proteomes" id="UP001141552"/>
    </source>
</evidence>
<sequence>MFLVHREAIFLAYLQLKKRVVKTIVYSWEGFDCVIVAWLQQTRCKCLIKMVMLIMEDVPVVQLIATAALFLVAKSDETPRHLKNILRVSCEILHKQDITLLTYMLPVTDLMSVNAADRRAQFEKLKYTQDDYQKVYGGKII</sequence>
<dbReference type="Proteomes" id="UP001141552">
    <property type="component" value="Unassembled WGS sequence"/>
</dbReference>